<keyword evidence="1" id="KW-0812">Transmembrane</keyword>
<evidence type="ECO:0000313" key="3">
    <source>
        <dbReference type="EMBL" id="MBC8673976.1"/>
    </source>
</evidence>
<dbReference type="EMBL" id="DACTUL010000007">
    <property type="protein sequence ID" value="HAT6343558.1"/>
    <property type="molecule type" value="Genomic_DNA"/>
</dbReference>
<protein>
    <submittedName>
        <fullName evidence="3">Uncharacterized protein</fullName>
    </submittedName>
</protein>
<feature type="transmembrane region" description="Helical" evidence="1">
    <location>
        <begin position="90"/>
        <end position="111"/>
    </location>
</feature>
<dbReference type="EMBL" id="CP118942">
    <property type="protein sequence ID" value="WEE25133.1"/>
    <property type="molecule type" value="Genomic_DNA"/>
</dbReference>
<sequence>MKTALLLIACWLLALIPLDQGLTPLVTLLFNPDRVLYGTAQLTGFAGILLTLYLANLGVEVVLRRRFQIAGMLALLAAWVDFINSSGSEAHWLLLLALALPFHGLGLLVLVRGIQAFGRQKG</sequence>
<dbReference type="RefSeq" id="WP_016351742.1">
    <property type="nucleotide sequence ID" value="NZ_AP022206.1"/>
</dbReference>
<dbReference type="AlphaFoldDB" id="A0A0F6K9I1"/>
<organism evidence="3">
    <name type="scientific">Aeromonas hydrophila</name>
    <dbReference type="NCBI Taxonomy" id="644"/>
    <lineage>
        <taxon>Bacteria</taxon>
        <taxon>Pseudomonadati</taxon>
        <taxon>Pseudomonadota</taxon>
        <taxon>Gammaproteobacteria</taxon>
        <taxon>Aeromonadales</taxon>
        <taxon>Aeromonadaceae</taxon>
        <taxon>Aeromonas</taxon>
    </lineage>
</organism>
<evidence type="ECO:0000313" key="4">
    <source>
        <dbReference type="EMBL" id="WEE25133.1"/>
    </source>
</evidence>
<feature type="transmembrane region" description="Helical" evidence="1">
    <location>
        <begin position="67"/>
        <end position="84"/>
    </location>
</feature>
<keyword evidence="1" id="KW-0472">Membrane</keyword>
<proteinExistence type="predicted"/>
<dbReference type="Proteomes" id="UP000859505">
    <property type="component" value="Unassembled WGS sequence"/>
</dbReference>
<reference evidence="4" key="4">
    <citation type="submission" date="2023-02" db="EMBL/GenBank/DDBJ databases">
        <title>The sequence of Aeromonas hydrophila K533.</title>
        <authorList>
            <person name="Luo X."/>
        </authorList>
    </citation>
    <scope>NUCLEOTIDE SEQUENCE</scope>
    <source>
        <strain evidence="4">K533</strain>
    </source>
</reference>
<feature type="transmembrane region" description="Helical" evidence="1">
    <location>
        <begin position="37"/>
        <end position="55"/>
    </location>
</feature>
<reference evidence="2" key="2">
    <citation type="submission" date="2020-01" db="EMBL/GenBank/DDBJ databases">
        <authorList>
            <consortium name="NCBI Pathogen Detection Project"/>
        </authorList>
    </citation>
    <scope>NUCLEOTIDE SEQUENCE</scope>
    <source>
        <strain evidence="2">OLC2673_Aeromonas</strain>
    </source>
</reference>
<name>A0A0F6K9I1_AERHY</name>
<evidence type="ECO:0000256" key="1">
    <source>
        <dbReference type="SAM" id="Phobius"/>
    </source>
</evidence>
<accession>A0A0F6K9I1</accession>
<evidence type="ECO:0000313" key="2">
    <source>
        <dbReference type="EMBL" id="HAT6343558.1"/>
    </source>
</evidence>
<dbReference type="KEGG" id="ahi:VU14_04970"/>
<gene>
    <name evidence="3" type="ORF">H2136_08915</name>
    <name evidence="2" type="ORF">JAJ28_001269</name>
    <name evidence="4" type="ORF">PY771_15880</name>
</gene>
<dbReference type="EMBL" id="JACLAN010000003">
    <property type="protein sequence ID" value="MBC8673976.1"/>
    <property type="molecule type" value="Genomic_DNA"/>
</dbReference>
<reference evidence="2" key="1">
    <citation type="journal article" date="2018" name="Genome Biol.">
        <title>SKESA: strategic k-mer extension for scrupulous assemblies.</title>
        <authorList>
            <person name="Souvorov A."/>
            <person name="Agarwala R."/>
            <person name="Lipman D.J."/>
        </authorList>
    </citation>
    <scope>NUCLEOTIDE SEQUENCE</scope>
    <source>
        <strain evidence="2">OLC2673_Aeromonas</strain>
    </source>
</reference>
<keyword evidence="1" id="KW-1133">Transmembrane helix</keyword>
<reference evidence="3" key="3">
    <citation type="submission" date="2020-07" db="EMBL/GenBank/DDBJ databases">
        <title>Carbapenem Resistant Aeromonas hydrophila Carrying blacphA7 Isolated from Two Solid Organ Transplant Patients.</title>
        <authorList>
            <person name="Hilt E."/>
            <person name="Fitzwater S.P."/>
            <person name="Ward K."/>
            <person name="De St Maurice A."/>
            <person name="Chandrasekaran S."/>
            <person name="Garner O.B."/>
            <person name="Yang S."/>
        </authorList>
    </citation>
    <scope>NUCLEOTIDE SEQUENCE</scope>
    <source>
        <strain evidence="3">B-1</strain>
    </source>
</reference>
<dbReference type="Proteomes" id="UP001214666">
    <property type="component" value="Chromosome"/>
</dbReference>
<dbReference type="KEGG" id="aaj:BOQ57_17095"/>